<dbReference type="Proteomes" id="UP001303046">
    <property type="component" value="Unassembled WGS sequence"/>
</dbReference>
<sequence>MITVSCLIANIINISKNVFIEEKHAICVLCTFALNHLNLPQISTLRGDTHIQPQSIAEDWEVVASVMSLWHAIGLAKPSYSRILALRFVATPSDGSSRIQLQKPVGEEGFFSYGRNFSRDPNIKSSLKPQKFDTPKSFMLGRLGHCYEVYPLILLAISLVTGMVLTGYYSLTKIEVWIDKRPKLAPWDWERARDSYWKQSTVYFDLDGRTRKRCETMEILQDEMLEAAKKRGTR</sequence>
<name>A0ABR1E152_NECAM</name>
<evidence type="ECO:0000313" key="3">
    <source>
        <dbReference type="Proteomes" id="UP001303046"/>
    </source>
</evidence>
<evidence type="ECO:0000313" key="2">
    <source>
        <dbReference type="EMBL" id="KAK6756258.1"/>
    </source>
</evidence>
<keyword evidence="3" id="KW-1185">Reference proteome</keyword>
<keyword evidence="1" id="KW-1133">Transmembrane helix</keyword>
<protein>
    <submittedName>
        <fullName evidence="2">Uncharacterized protein</fullName>
    </submittedName>
</protein>
<proteinExistence type="predicted"/>
<keyword evidence="1" id="KW-0812">Transmembrane</keyword>
<dbReference type="EMBL" id="JAVFWL010000005">
    <property type="protein sequence ID" value="KAK6756258.1"/>
    <property type="molecule type" value="Genomic_DNA"/>
</dbReference>
<reference evidence="2 3" key="1">
    <citation type="submission" date="2023-08" db="EMBL/GenBank/DDBJ databases">
        <title>A Necator americanus chromosomal reference genome.</title>
        <authorList>
            <person name="Ilik V."/>
            <person name="Petrzelkova K.J."/>
            <person name="Pardy F."/>
            <person name="Fuh T."/>
            <person name="Niatou-Singa F.S."/>
            <person name="Gouil Q."/>
            <person name="Baker L."/>
            <person name="Ritchie M.E."/>
            <person name="Jex A.R."/>
            <person name="Gazzola D."/>
            <person name="Li H."/>
            <person name="Toshio Fujiwara R."/>
            <person name="Zhan B."/>
            <person name="Aroian R.V."/>
            <person name="Pafco B."/>
            <person name="Schwarz E.M."/>
        </authorList>
    </citation>
    <scope>NUCLEOTIDE SEQUENCE [LARGE SCALE GENOMIC DNA]</scope>
    <source>
        <strain evidence="2 3">Aroian</strain>
        <tissue evidence="2">Whole animal</tissue>
    </source>
</reference>
<keyword evidence="1" id="KW-0472">Membrane</keyword>
<gene>
    <name evidence="2" type="primary">Necator_chrV.g19369</name>
    <name evidence="2" type="ORF">RB195_014577</name>
</gene>
<organism evidence="2 3">
    <name type="scientific">Necator americanus</name>
    <name type="common">Human hookworm</name>
    <dbReference type="NCBI Taxonomy" id="51031"/>
    <lineage>
        <taxon>Eukaryota</taxon>
        <taxon>Metazoa</taxon>
        <taxon>Ecdysozoa</taxon>
        <taxon>Nematoda</taxon>
        <taxon>Chromadorea</taxon>
        <taxon>Rhabditida</taxon>
        <taxon>Rhabditina</taxon>
        <taxon>Rhabditomorpha</taxon>
        <taxon>Strongyloidea</taxon>
        <taxon>Ancylostomatidae</taxon>
        <taxon>Bunostominae</taxon>
        <taxon>Necator</taxon>
    </lineage>
</organism>
<evidence type="ECO:0000256" key="1">
    <source>
        <dbReference type="SAM" id="Phobius"/>
    </source>
</evidence>
<accession>A0ABR1E152</accession>
<comment type="caution">
    <text evidence="2">The sequence shown here is derived from an EMBL/GenBank/DDBJ whole genome shotgun (WGS) entry which is preliminary data.</text>
</comment>
<feature type="transmembrane region" description="Helical" evidence="1">
    <location>
        <begin position="149"/>
        <end position="171"/>
    </location>
</feature>